<organism evidence="2 5">
    <name type="scientific">Rotaria sordida</name>
    <dbReference type="NCBI Taxonomy" id="392033"/>
    <lineage>
        <taxon>Eukaryota</taxon>
        <taxon>Metazoa</taxon>
        <taxon>Spiralia</taxon>
        <taxon>Gnathifera</taxon>
        <taxon>Rotifera</taxon>
        <taxon>Eurotatoria</taxon>
        <taxon>Bdelloidea</taxon>
        <taxon>Philodinida</taxon>
        <taxon>Philodinidae</taxon>
        <taxon>Rotaria</taxon>
    </lineage>
</organism>
<reference evidence="2" key="1">
    <citation type="submission" date="2021-02" db="EMBL/GenBank/DDBJ databases">
        <authorList>
            <person name="Nowell W R."/>
        </authorList>
    </citation>
    <scope>NUCLEOTIDE SEQUENCE</scope>
</reference>
<dbReference type="Gene3D" id="3.40.50.10140">
    <property type="entry name" value="Toll/interleukin-1 receptor homology (TIR) domain"/>
    <property type="match status" value="1"/>
</dbReference>
<evidence type="ECO:0000259" key="1">
    <source>
        <dbReference type="PROSITE" id="PS50104"/>
    </source>
</evidence>
<dbReference type="OrthoDB" id="10032030at2759"/>
<dbReference type="InterPro" id="IPR000157">
    <property type="entry name" value="TIR_dom"/>
</dbReference>
<dbReference type="Proteomes" id="UP000663823">
    <property type="component" value="Unassembled WGS sequence"/>
</dbReference>
<evidence type="ECO:0000313" key="5">
    <source>
        <dbReference type="Proteomes" id="UP000663882"/>
    </source>
</evidence>
<dbReference type="Proteomes" id="UP000663882">
    <property type="component" value="Unassembled WGS sequence"/>
</dbReference>
<comment type="caution">
    <text evidence="2">The sequence shown here is derived from an EMBL/GenBank/DDBJ whole genome shotgun (WGS) entry which is preliminary data.</text>
</comment>
<dbReference type="AlphaFoldDB" id="A0A815NP36"/>
<sequence>MQQLDSVRQSTMLLINTMTLALLSTPNQITVYPKEIKPILDELLQITIYASTAEKYRYNGFHVSEPLAVLVKLFIDALFNILWSISFHELYHSIFKKHIELLNIIQNIAKYDCQIIIEQCIPRSMQSVKKAADGILFNLGIEIPSVTIPNVYSIAVQQKPMVILRYYHINNDFCDKILELLDQKIDLFNVWIDKRCYKTSADIWESIAKGIKNSDLIICIISSEYLTSKACRQEIIYAKDRLNKHFLLVYLGKPDISDWLDIRLVEFKYVRFQNTHLKLDERKVEEFLSTVVESISPRHSTQNNITIKYHHTPSISHELSKIEVVRFQTTSQSIEIVNNKNKPILQ</sequence>
<dbReference type="Pfam" id="PF13676">
    <property type="entry name" value="TIR_2"/>
    <property type="match status" value="1"/>
</dbReference>
<proteinExistence type="predicted"/>
<dbReference type="EMBL" id="CAJNOO010005847">
    <property type="protein sequence ID" value="CAF1432270.1"/>
    <property type="molecule type" value="Genomic_DNA"/>
</dbReference>
<evidence type="ECO:0000313" key="3">
    <source>
        <dbReference type="EMBL" id="CAF4049750.1"/>
    </source>
</evidence>
<dbReference type="PROSITE" id="PS50104">
    <property type="entry name" value="TIR"/>
    <property type="match status" value="1"/>
</dbReference>
<dbReference type="EMBL" id="CAJOBE010017235">
    <property type="protein sequence ID" value="CAF4208883.1"/>
    <property type="molecule type" value="Genomic_DNA"/>
</dbReference>
<dbReference type="SUPFAM" id="SSF52200">
    <property type="entry name" value="Toll/Interleukin receptor TIR domain"/>
    <property type="match status" value="1"/>
</dbReference>
<evidence type="ECO:0000313" key="4">
    <source>
        <dbReference type="EMBL" id="CAF4208883.1"/>
    </source>
</evidence>
<protein>
    <recommendedName>
        <fullName evidence="1">TIR domain-containing protein</fullName>
    </recommendedName>
</protein>
<gene>
    <name evidence="4" type="ORF">FNK824_LOCUS36660</name>
    <name evidence="3" type="ORF">OTI717_LOCUS31579</name>
    <name evidence="2" type="ORF">RFH988_LOCUS35993</name>
</gene>
<name>A0A815NP36_9BILA</name>
<feature type="domain" description="TIR" evidence="1">
    <location>
        <begin position="158"/>
        <end position="295"/>
    </location>
</feature>
<dbReference type="InterPro" id="IPR035897">
    <property type="entry name" value="Toll_tir_struct_dom_sf"/>
</dbReference>
<dbReference type="EMBL" id="CAJOAX010009121">
    <property type="protein sequence ID" value="CAF4049750.1"/>
    <property type="molecule type" value="Genomic_DNA"/>
</dbReference>
<dbReference type="Proteomes" id="UP000663874">
    <property type="component" value="Unassembled WGS sequence"/>
</dbReference>
<dbReference type="GO" id="GO:0007165">
    <property type="term" value="P:signal transduction"/>
    <property type="evidence" value="ECO:0007669"/>
    <property type="project" value="InterPro"/>
</dbReference>
<evidence type="ECO:0000313" key="2">
    <source>
        <dbReference type="EMBL" id="CAF1432270.1"/>
    </source>
</evidence>
<accession>A0A815NP36</accession>